<keyword evidence="3" id="KW-1003">Cell membrane</keyword>
<proteinExistence type="predicted"/>
<dbReference type="CDD" id="cd06173">
    <property type="entry name" value="MFS_MefA_like"/>
    <property type="match status" value="1"/>
</dbReference>
<gene>
    <name evidence="8" type="ORF">GCM10017621_26900</name>
</gene>
<evidence type="ECO:0000256" key="6">
    <source>
        <dbReference type="ARBA" id="ARBA00023136"/>
    </source>
</evidence>
<dbReference type="Pfam" id="PF05977">
    <property type="entry name" value="MFS_3"/>
    <property type="match status" value="1"/>
</dbReference>
<keyword evidence="9" id="KW-1185">Reference proteome</keyword>
<reference evidence="8" key="2">
    <citation type="submission" date="2023-01" db="EMBL/GenBank/DDBJ databases">
        <authorList>
            <person name="Sun Q."/>
            <person name="Evtushenko L."/>
        </authorList>
    </citation>
    <scope>NUCLEOTIDE SEQUENCE</scope>
    <source>
        <strain evidence="8">VKM B-1513</strain>
    </source>
</reference>
<evidence type="ECO:0000256" key="4">
    <source>
        <dbReference type="ARBA" id="ARBA00022692"/>
    </source>
</evidence>
<feature type="transmembrane region" description="Helical" evidence="7">
    <location>
        <begin position="302"/>
        <end position="320"/>
    </location>
</feature>
<dbReference type="AlphaFoldDB" id="A0A9W6IPB7"/>
<reference evidence="8" key="1">
    <citation type="journal article" date="2014" name="Int. J. Syst. Evol. Microbiol.">
        <title>Complete genome sequence of Corynebacterium casei LMG S-19264T (=DSM 44701T), isolated from a smear-ripened cheese.</title>
        <authorList>
            <consortium name="US DOE Joint Genome Institute (JGI-PGF)"/>
            <person name="Walter F."/>
            <person name="Albersmeier A."/>
            <person name="Kalinowski J."/>
            <person name="Ruckert C."/>
        </authorList>
    </citation>
    <scope>NUCLEOTIDE SEQUENCE</scope>
    <source>
        <strain evidence="8">VKM B-1513</strain>
    </source>
</reference>
<evidence type="ECO:0000256" key="1">
    <source>
        <dbReference type="ARBA" id="ARBA00004651"/>
    </source>
</evidence>
<feature type="transmembrane region" description="Helical" evidence="7">
    <location>
        <begin position="65"/>
        <end position="85"/>
    </location>
</feature>
<feature type="transmembrane region" description="Helical" evidence="7">
    <location>
        <begin position="326"/>
        <end position="346"/>
    </location>
</feature>
<dbReference type="Proteomes" id="UP001143486">
    <property type="component" value="Unassembled WGS sequence"/>
</dbReference>
<evidence type="ECO:0000256" key="7">
    <source>
        <dbReference type="SAM" id="Phobius"/>
    </source>
</evidence>
<dbReference type="GO" id="GO:0005886">
    <property type="term" value="C:plasma membrane"/>
    <property type="evidence" value="ECO:0007669"/>
    <property type="project" value="UniProtKB-SubCell"/>
</dbReference>
<accession>A0A9W6IPB7</accession>
<organism evidence="8 9">
    <name type="scientific">Maricaulis virginensis</name>
    <dbReference type="NCBI Taxonomy" id="144022"/>
    <lineage>
        <taxon>Bacteria</taxon>
        <taxon>Pseudomonadati</taxon>
        <taxon>Pseudomonadota</taxon>
        <taxon>Alphaproteobacteria</taxon>
        <taxon>Maricaulales</taxon>
        <taxon>Maricaulaceae</taxon>
        <taxon>Maricaulis</taxon>
    </lineage>
</organism>
<evidence type="ECO:0000313" key="8">
    <source>
        <dbReference type="EMBL" id="GLK53182.1"/>
    </source>
</evidence>
<feature type="transmembrane region" description="Helical" evidence="7">
    <location>
        <begin position="388"/>
        <end position="410"/>
    </location>
</feature>
<keyword evidence="6 7" id="KW-0472">Membrane</keyword>
<dbReference type="PANTHER" id="PTHR23513:SF9">
    <property type="entry name" value="ENTEROBACTIN EXPORTER ENTS"/>
    <property type="match status" value="1"/>
</dbReference>
<dbReference type="InterPro" id="IPR036259">
    <property type="entry name" value="MFS_trans_sf"/>
</dbReference>
<feature type="transmembrane region" description="Helical" evidence="7">
    <location>
        <begin position="239"/>
        <end position="264"/>
    </location>
</feature>
<dbReference type="InterPro" id="IPR010290">
    <property type="entry name" value="TM_effector"/>
</dbReference>
<feature type="transmembrane region" description="Helical" evidence="7">
    <location>
        <begin position="97"/>
        <end position="119"/>
    </location>
</feature>
<feature type="transmembrane region" description="Helical" evidence="7">
    <location>
        <begin position="192"/>
        <end position="210"/>
    </location>
</feature>
<evidence type="ECO:0000256" key="5">
    <source>
        <dbReference type="ARBA" id="ARBA00022989"/>
    </source>
</evidence>
<evidence type="ECO:0000256" key="2">
    <source>
        <dbReference type="ARBA" id="ARBA00022448"/>
    </source>
</evidence>
<dbReference type="PANTHER" id="PTHR23513">
    <property type="entry name" value="INTEGRAL MEMBRANE EFFLUX PROTEIN-RELATED"/>
    <property type="match status" value="1"/>
</dbReference>
<evidence type="ECO:0000313" key="9">
    <source>
        <dbReference type="Proteomes" id="UP001143486"/>
    </source>
</evidence>
<feature type="transmembrane region" description="Helical" evidence="7">
    <location>
        <begin position="162"/>
        <end position="186"/>
    </location>
</feature>
<comment type="caution">
    <text evidence="8">The sequence shown here is derived from an EMBL/GenBank/DDBJ whole genome shotgun (WGS) entry which is preliminary data.</text>
</comment>
<keyword evidence="5 7" id="KW-1133">Transmembrane helix</keyword>
<name>A0A9W6IPB7_9PROT</name>
<comment type="subcellular location">
    <subcellularLocation>
        <location evidence="1">Cell membrane</location>
        <topology evidence="1">Multi-pass membrane protein</topology>
    </subcellularLocation>
</comment>
<feature type="transmembrane region" description="Helical" evidence="7">
    <location>
        <begin position="125"/>
        <end position="150"/>
    </location>
</feature>
<evidence type="ECO:0000256" key="3">
    <source>
        <dbReference type="ARBA" id="ARBA00022475"/>
    </source>
</evidence>
<keyword evidence="2" id="KW-0813">Transport</keyword>
<dbReference type="Gene3D" id="1.20.1250.20">
    <property type="entry name" value="MFS general substrate transporter like domains"/>
    <property type="match status" value="1"/>
</dbReference>
<protein>
    <submittedName>
        <fullName evidence="8">MFS transporter</fullName>
    </submittedName>
</protein>
<dbReference type="SUPFAM" id="SSF103473">
    <property type="entry name" value="MFS general substrate transporter"/>
    <property type="match status" value="1"/>
</dbReference>
<sequence>MPGTANPLIPPAVLTPSLDIFRHQPYRHYWAMRQSISAARQMQAVAIGWQVYDVARETRSIEESALMLGFVGLAQFAPVFLLSLVGGQAADRLDRRLILIVTNVVRVICALALAASPFFSGPVQLWIVFTAAIVLGCMHAFSPAAASALLPRIVPRADLRQAIAWNSLGFQGAAIGGPALGGLLYIAGPEAVYLTSAALLVFATLAIATARTPAHEKVHGQSGWRMAIEGLRYVRHNKVVLGAISLDLVVVLFGGVTALLPVFARDVLHTDTVGLGLLRTAPAVGAAIIAFMLATRPLTRRIGAWMLGAIAVYGVAMLGFALSKILLLSLIALAVTGAADMISVFIRQSIIQLATPTAMRGRVSSVEFIFISASNELGEFESGVAARFLGPVGAVLLGGVMALVTAAAWFRLFPQLARTDALDEVEEEAVPAPGADNQGRAAAP</sequence>
<keyword evidence="4 7" id="KW-0812">Transmembrane</keyword>
<feature type="transmembrane region" description="Helical" evidence="7">
    <location>
        <begin position="276"/>
        <end position="295"/>
    </location>
</feature>
<dbReference type="EMBL" id="BSFE01000008">
    <property type="protein sequence ID" value="GLK53182.1"/>
    <property type="molecule type" value="Genomic_DNA"/>
</dbReference>